<name>A0A067QRG3_ZOONE</name>
<evidence type="ECO:0000256" key="1">
    <source>
        <dbReference type="SAM" id="Coils"/>
    </source>
</evidence>
<keyword evidence="3" id="KW-1185">Reference proteome</keyword>
<organism evidence="2 3">
    <name type="scientific">Zootermopsis nevadensis</name>
    <name type="common">Dampwood termite</name>
    <dbReference type="NCBI Taxonomy" id="136037"/>
    <lineage>
        <taxon>Eukaryota</taxon>
        <taxon>Metazoa</taxon>
        <taxon>Ecdysozoa</taxon>
        <taxon>Arthropoda</taxon>
        <taxon>Hexapoda</taxon>
        <taxon>Insecta</taxon>
        <taxon>Pterygota</taxon>
        <taxon>Neoptera</taxon>
        <taxon>Polyneoptera</taxon>
        <taxon>Dictyoptera</taxon>
        <taxon>Blattodea</taxon>
        <taxon>Blattoidea</taxon>
        <taxon>Termitoidae</taxon>
        <taxon>Termopsidae</taxon>
        <taxon>Zootermopsis</taxon>
    </lineage>
</organism>
<dbReference type="InParanoid" id="A0A067QRG3"/>
<accession>A0A067QRG3</accession>
<dbReference type="EMBL" id="KK853026">
    <property type="protein sequence ID" value="KDR12313.1"/>
    <property type="molecule type" value="Genomic_DNA"/>
</dbReference>
<sequence>MEGKRLETVVRNWAKVMGLMPNGNASEVFRKLCSNERKVVWKRVVREIHPIYEVEHIRKHLAFKKMSAKVKLRQKLAEKEEEIHIREHDLEQAHMKLKVLNCQMQAIKQRMKDLGMKTLILRFKKHELENEATRLEELCQVANFFRQPVESGCGDPHSSCTKHVETACENAIYECKAQILELHKLYKMKDVNMQILHSKKESVMEFVHYRMKDFSILNVWRTLLNSVDQLNKELHNLTQSNVRMESEHMHAVKECIDSEMKKFMKSYVELFAAYHSLQHKMKQCSSDCDILFDRTVEMLQEEWRGYKFGDVFQECGRIRQWLELQSKFTEFGIINEVLQNEIKNLKVNTYSTDLDILNLQEEEIKRLGNENETLRADLRTNSLWLTKSHAGQIETAEKLKQEITKLSQTCALDKCGMTTLDASVKGLRGAFQHELKEFMALPIHLLDNIALPSGSVLPSNQQILKYHNNLINVDQLHGLTGILTALEGAPSAAPHGITLQLLEKTLYLSFLNTTEMDSNELNSSLAVLDISSKENAATTAVTEVMKVAEKSIEECKIVAERAKANYRTWLEHPLRHAVPESLQIDEKNFQQWQREYDSLLASLIDLESEEEVSYMV</sequence>
<dbReference type="Proteomes" id="UP000027135">
    <property type="component" value="Unassembled WGS sequence"/>
</dbReference>
<protein>
    <recommendedName>
        <fullName evidence="4">HAUS augmin-like complex subunit 5</fullName>
    </recommendedName>
</protein>
<evidence type="ECO:0000313" key="3">
    <source>
        <dbReference type="Proteomes" id="UP000027135"/>
    </source>
</evidence>
<reference evidence="2 3" key="1">
    <citation type="journal article" date="2014" name="Nat. Commun.">
        <title>Molecular traces of alternative social organization in a termite genome.</title>
        <authorList>
            <person name="Terrapon N."/>
            <person name="Li C."/>
            <person name="Robertson H.M."/>
            <person name="Ji L."/>
            <person name="Meng X."/>
            <person name="Booth W."/>
            <person name="Chen Z."/>
            <person name="Childers C.P."/>
            <person name="Glastad K.M."/>
            <person name="Gokhale K."/>
            <person name="Gowin J."/>
            <person name="Gronenberg W."/>
            <person name="Hermansen R.A."/>
            <person name="Hu H."/>
            <person name="Hunt B.G."/>
            <person name="Huylmans A.K."/>
            <person name="Khalil S.M."/>
            <person name="Mitchell R.D."/>
            <person name="Munoz-Torres M.C."/>
            <person name="Mustard J.A."/>
            <person name="Pan H."/>
            <person name="Reese J.T."/>
            <person name="Scharf M.E."/>
            <person name="Sun F."/>
            <person name="Vogel H."/>
            <person name="Xiao J."/>
            <person name="Yang W."/>
            <person name="Yang Z."/>
            <person name="Yang Z."/>
            <person name="Zhou J."/>
            <person name="Zhu J."/>
            <person name="Brent C.S."/>
            <person name="Elsik C.G."/>
            <person name="Goodisman M.A."/>
            <person name="Liberles D.A."/>
            <person name="Roe R.M."/>
            <person name="Vargo E.L."/>
            <person name="Vilcinskas A."/>
            <person name="Wang J."/>
            <person name="Bornberg-Bauer E."/>
            <person name="Korb J."/>
            <person name="Zhang G."/>
            <person name="Liebig J."/>
        </authorList>
    </citation>
    <scope>NUCLEOTIDE SEQUENCE [LARGE SCALE GENOMIC DNA]</scope>
    <source>
        <tissue evidence="2">Whole organism</tissue>
    </source>
</reference>
<evidence type="ECO:0008006" key="4">
    <source>
        <dbReference type="Google" id="ProtNLM"/>
    </source>
</evidence>
<feature type="coiled-coil region" evidence="1">
    <location>
        <begin position="69"/>
        <end position="117"/>
    </location>
</feature>
<evidence type="ECO:0000313" key="2">
    <source>
        <dbReference type="EMBL" id="KDR12313.1"/>
    </source>
</evidence>
<proteinExistence type="predicted"/>
<dbReference type="AlphaFoldDB" id="A0A067QRG3"/>
<keyword evidence="1" id="KW-0175">Coiled coil</keyword>
<dbReference type="OrthoDB" id="8188353at2759"/>
<gene>
    <name evidence="2" type="ORF">L798_13565</name>
</gene>